<feature type="region of interest" description="Disordered" evidence="1">
    <location>
        <begin position="30"/>
        <end position="100"/>
    </location>
</feature>
<proteinExistence type="predicted"/>
<gene>
    <name evidence="2" type="ORF">EVAR_92190_1</name>
</gene>
<feature type="compositionally biased region" description="Low complexity" evidence="1">
    <location>
        <begin position="70"/>
        <end position="79"/>
    </location>
</feature>
<name>A0A4C2ABE9_EUMVA</name>
<protein>
    <submittedName>
        <fullName evidence="2">Uncharacterized protein</fullName>
    </submittedName>
</protein>
<evidence type="ECO:0000256" key="1">
    <source>
        <dbReference type="SAM" id="MobiDB-lite"/>
    </source>
</evidence>
<evidence type="ECO:0000313" key="2">
    <source>
        <dbReference type="EMBL" id="GBP96534.1"/>
    </source>
</evidence>
<evidence type="ECO:0000313" key="3">
    <source>
        <dbReference type="Proteomes" id="UP000299102"/>
    </source>
</evidence>
<comment type="caution">
    <text evidence="2">The sequence shown here is derived from an EMBL/GenBank/DDBJ whole genome shotgun (WGS) entry which is preliminary data.</text>
</comment>
<sequence length="100" mass="11076">MQSGPSIRPPDGIISSYACRFAATRYDVTIRRRGRRGVDGESWRASAPPQEKHRHRGTAGVPRDRPGRGPPLRRLTTTRVDIKKKTATGAADGRARRSLD</sequence>
<organism evidence="2 3">
    <name type="scientific">Eumeta variegata</name>
    <name type="common">Bagworm moth</name>
    <name type="synonym">Eumeta japonica</name>
    <dbReference type="NCBI Taxonomy" id="151549"/>
    <lineage>
        <taxon>Eukaryota</taxon>
        <taxon>Metazoa</taxon>
        <taxon>Ecdysozoa</taxon>
        <taxon>Arthropoda</taxon>
        <taxon>Hexapoda</taxon>
        <taxon>Insecta</taxon>
        <taxon>Pterygota</taxon>
        <taxon>Neoptera</taxon>
        <taxon>Endopterygota</taxon>
        <taxon>Lepidoptera</taxon>
        <taxon>Glossata</taxon>
        <taxon>Ditrysia</taxon>
        <taxon>Tineoidea</taxon>
        <taxon>Psychidae</taxon>
        <taxon>Oiketicinae</taxon>
        <taxon>Eumeta</taxon>
    </lineage>
</organism>
<dbReference type="AlphaFoldDB" id="A0A4C2ABE9"/>
<accession>A0A4C2ABE9</accession>
<reference evidence="2 3" key="1">
    <citation type="journal article" date="2019" name="Commun. Biol.">
        <title>The bagworm genome reveals a unique fibroin gene that provides high tensile strength.</title>
        <authorList>
            <person name="Kono N."/>
            <person name="Nakamura H."/>
            <person name="Ohtoshi R."/>
            <person name="Tomita M."/>
            <person name="Numata K."/>
            <person name="Arakawa K."/>
        </authorList>
    </citation>
    <scope>NUCLEOTIDE SEQUENCE [LARGE SCALE GENOMIC DNA]</scope>
</reference>
<dbReference type="Proteomes" id="UP000299102">
    <property type="component" value="Unassembled WGS sequence"/>
</dbReference>
<dbReference type="EMBL" id="BGZK01002797">
    <property type="protein sequence ID" value="GBP96534.1"/>
    <property type="molecule type" value="Genomic_DNA"/>
</dbReference>
<keyword evidence="3" id="KW-1185">Reference proteome</keyword>